<dbReference type="Proteomes" id="UP000664109">
    <property type="component" value="Unassembled WGS sequence"/>
</dbReference>
<evidence type="ECO:0000313" key="2">
    <source>
        <dbReference type="Proteomes" id="UP000664109"/>
    </source>
</evidence>
<comment type="caution">
    <text evidence="1">The sequence shown here is derived from an EMBL/GenBank/DDBJ whole genome shotgun (WGS) entry which is preliminary data.</text>
</comment>
<sequence>MRGPAPRPCESCPYRTDVPSGIWAQEEYAKLVGYDAPTGEQPGGLFQCHQLDGGSAASRVCAGWAGCHGRELLAPRIALLSGKIDADTFTEIVDYQSPVPLFDSGTQAALHGQTDIEKPDQDAQRLINKVTRARTDLRPT</sequence>
<geneLocation type="plasmid" evidence="1">
    <name>unnamed1</name>
</geneLocation>
<dbReference type="EMBL" id="JAFEJA010000003">
    <property type="protein sequence ID" value="MBM9624433.1"/>
    <property type="molecule type" value="Genomic_DNA"/>
</dbReference>
<reference evidence="1 2" key="1">
    <citation type="journal article" date="2016" name="Arch. Microbiol.">
        <title>Streptomyces zhihengii sp. nov., isolated from rhizospheric soil of Psammosilene tunicoides.</title>
        <authorList>
            <person name="Huang M.J."/>
            <person name="Fei J.J."/>
            <person name="Salam N."/>
            <person name="Kim C.J."/>
            <person name="Hozzein W.N."/>
            <person name="Xiao M."/>
            <person name="Huang H.Q."/>
            <person name="Li W.J."/>
        </authorList>
    </citation>
    <scope>NUCLEOTIDE SEQUENCE [LARGE SCALE GENOMIC DNA]</scope>
    <source>
        <strain evidence="1 2">YIM T102</strain>
    </source>
</reference>
<dbReference type="InterPro" id="IPR046250">
    <property type="entry name" value="DUF6283"/>
</dbReference>
<protein>
    <submittedName>
        <fullName evidence="1">Uncharacterized protein</fullName>
    </submittedName>
</protein>
<accession>A0ABS2V494</accession>
<dbReference type="RefSeq" id="WP_205378628.1">
    <property type="nucleotide sequence ID" value="NZ_JAFEJA010000003.1"/>
</dbReference>
<proteinExistence type="predicted"/>
<keyword evidence="2" id="KW-1185">Reference proteome</keyword>
<gene>
    <name evidence="1" type="ORF">JE024_38425</name>
</gene>
<dbReference type="Pfam" id="PF19800">
    <property type="entry name" value="DUF6283"/>
    <property type="match status" value="1"/>
</dbReference>
<name>A0ABS2V494_9ACTN</name>
<evidence type="ECO:0000313" key="1">
    <source>
        <dbReference type="EMBL" id="MBM9624433.1"/>
    </source>
</evidence>
<organism evidence="1 2">
    <name type="scientific">Streptomyces zhihengii</name>
    <dbReference type="NCBI Taxonomy" id="1818004"/>
    <lineage>
        <taxon>Bacteria</taxon>
        <taxon>Bacillati</taxon>
        <taxon>Actinomycetota</taxon>
        <taxon>Actinomycetes</taxon>
        <taxon>Kitasatosporales</taxon>
        <taxon>Streptomycetaceae</taxon>
        <taxon>Streptomyces</taxon>
    </lineage>
</organism>
<keyword evidence="1" id="KW-0614">Plasmid</keyword>